<keyword evidence="1" id="KW-1133">Transmembrane helix</keyword>
<dbReference type="STRING" id="1123357.SAMN02745244_03754"/>
<evidence type="ECO:0000256" key="1">
    <source>
        <dbReference type="SAM" id="Phobius"/>
    </source>
</evidence>
<proteinExistence type="predicted"/>
<protein>
    <recommendedName>
        <fullName evidence="4">Yip1 domain-containing protein</fullName>
    </recommendedName>
</protein>
<sequence length="216" mass="23771">MREVFDVLWDALSLNPALFQLVGADPWAKLWPAIGVALLAALSTMAGHVAILKLNHISGLRLLGAVTFSAIAMVLLQTSQLAVTWLVASISLQRPLLLLPLVVVGLYSTAPLTLNFLTAIPHFGMMLGRVWQAWSYLIVVVGVAYTFHLGFWWALGFTLVGWVVMQLLSRLLRHPLDWLGSRAWTLATGRPTMVTSRDILSGAPIVPVVQRTEDQR</sequence>
<evidence type="ECO:0000313" key="3">
    <source>
        <dbReference type="Proteomes" id="UP000184512"/>
    </source>
</evidence>
<keyword evidence="3" id="KW-1185">Reference proteome</keyword>
<feature type="transmembrane region" description="Helical" evidence="1">
    <location>
        <begin position="59"/>
        <end position="76"/>
    </location>
</feature>
<keyword evidence="1" id="KW-0472">Membrane</keyword>
<evidence type="ECO:0000313" key="2">
    <source>
        <dbReference type="EMBL" id="SHK01236.1"/>
    </source>
</evidence>
<feature type="transmembrane region" description="Helical" evidence="1">
    <location>
        <begin position="96"/>
        <end position="118"/>
    </location>
</feature>
<dbReference type="Proteomes" id="UP000184512">
    <property type="component" value="Unassembled WGS sequence"/>
</dbReference>
<dbReference type="OrthoDB" id="5145700at2"/>
<gene>
    <name evidence="2" type="ORF">SAMN02745244_03754</name>
</gene>
<dbReference type="EMBL" id="FQZG01000139">
    <property type="protein sequence ID" value="SHK01236.1"/>
    <property type="molecule type" value="Genomic_DNA"/>
</dbReference>
<keyword evidence="1" id="KW-0812">Transmembrane</keyword>
<dbReference type="RefSeq" id="WP_073191603.1">
    <property type="nucleotide sequence ID" value="NZ_FQZG01000139.1"/>
</dbReference>
<accession>A0A1M6NZY6</accession>
<reference evidence="2 3" key="1">
    <citation type="submission" date="2016-11" db="EMBL/GenBank/DDBJ databases">
        <authorList>
            <person name="Jaros S."/>
            <person name="Januszkiewicz K."/>
            <person name="Wedrychowicz H."/>
        </authorList>
    </citation>
    <scope>NUCLEOTIDE SEQUENCE [LARGE SCALE GENOMIC DNA]</scope>
    <source>
        <strain evidence="2 3">DSM 12906</strain>
    </source>
</reference>
<dbReference type="AlphaFoldDB" id="A0A1M6NZY6"/>
<feature type="transmembrane region" description="Helical" evidence="1">
    <location>
        <begin position="30"/>
        <end position="52"/>
    </location>
</feature>
<feature type="transmembrane region" description="Helical" evidence="1">
    <location>
        <begin position="130"/>
        <end position="147"/>
    </location>
</feature>
<name>A0A1M6NZY6_9ACTN</name>
<organism evidence="2 3">
    <name type="scientific">Tessaracoccus bendigoensis DSM 12906</name>
    <dbReference type="NCBI Taxonomy" id="1123357"/>
    <lineage>
        <taxon>Bacteria</taxon>
        <taxon>Bacillati</taxon>
        <taxon>Actinomycetota</taxon>
        <taxon>Actinomycetes</taxon>
        <taxon>Propionibacteriales</taxon>
        <taxon>Propionibacteriaceae</taxon>
        <taxon>Tessaracoccus</taxon>
    </lineage>
</organism>
<evidence type="ECO:0008006" key="4">
    <source>
        <dbReference type="Google" id="ProtNLM"/>
    </source>
</evidence>